<evidence type="ECO:0000313" key="2">
    <source>
        <dbReference type="Proteomes" id="UP001159427"/>
    </source>
</evidence>
<comment type="caution">
    <text evidence="1">The sequence shown here is derived from an EMBL/GenBank/DDBJ whole genome shotgun (WGS) entry which is preliminary data.</text>
</comment>
<keyword evidence="2" id="KW-1185">Reference proteome</keyword>
<accession>A0ABN8QA91</accession>
<reference evidence="1 2" key="1">
    <citation type="submission" date="2022-05" db="EMBL/GenBank/DDBJ databases">
        <authorList>
            <consortium name="Genoscope - CEA"/>
            <person name="William W."/>
        </authorList>
    </citation>
    <scope>NUCLEOTIDE SEQUENCE [LARGE SCALE GENOMIC DNA]</scope>
</reference>
<protein>
    <submittedName>
        <fullName evidence="1">Uncharacterized protein</fullName>
    </submittedName>
</protein>
<name>A0ABN8QA91_9CNID</name>
<organism evidence="1 2">
    <name type="scientific">Porites evermanni</name>
    <dbReference type="NCBI Taxonomy" id="104178"/>
    <lineage>
        <taxon>Eukaryota</taxon>
        <taxon>Metazoa</taxon>
        <taxon>Cnidaria</taxon>
        <taxon>Anthozoa</taxon>
        <taxon>Hexacorallia</taxon>
        <taxon>Scleractinia</taxon>
        <taxon>Fungiina</taxon>
        <taxon>Poritidae</taxon>
        <taxon>Porites</taxon>
    </lineage>
</organism>
<gene>
    <name evidence="1" type="ORF">PEVE_00003616</name>
</gene>
<sequence>MSSLFISYSDLLLTKPKARYGHGCSNECQTDDERAHARNKSSIFDVLNNEFDRAVKSFLAKLDDFTNAYNKIEKAKPNINYNSFCKEIAGGGEEKLACRINGITSIGFLVCKKMKPDGVAPCLEVIENEVRNLVTIMQAGINTVDLSPNPNKRIITGVKCGEEKSFECSGFLEKWVSRDIGEFQHIRDSIVANKVGQLIAEVITYTTGDLKSTARDLVKIRDYMLKGKYFQVCDLQGFFLKKGGFKVNDVPAIEQIGLKERCFDGEPTTEEILDALQQMVDAFKRA</sequence>
<dbReference type="EMBL" id="CALNXI010001217">
    <property type="protein sequence ID" value="CAH3160500.1"/>
    <property type="molecule type" value="Genomic_DNA"/>
</dbReference>
<dbReference type="Proteomes" id="UP001159427">
    <property type="component" value="Unassembled WGS sequence"/>
</dbReference>
<proteinExistence type="predicted"/>
<evidence type="ECO:0000313" key="1">
    <source>
        <dbReference type="EMBL" id="CAH3160500.1"/>
    </source>
</evidence>